<evidence type="ECO:0000313" key="1">
    <source>
        <dbReference type="EMBL" id="CAI2161625.1"/>
    </source>
</evidence>
<gene>
    <name evidence="1" type="ORF">FWILDA_LOCUS145</name>
</gene>
<proteinExistence type="predicted"/>
<accession>A0A9W4SAG0</accession>
<evidence type="ECO:0000313" key="2">
    <source>
        <dbReference type="Proteomes" id="UP001153678"/>
    </source>
</evidence>
<reference evidence="1" key="1">
    <citation type="submission" date="2022-08" db="EMBL/GenBank/DDBJ databases">
        <authorList>
            <person name="Kallberg Y."/>
            <person name="Tangrot J."/>
            <person name="Rosling A."/>
        </authorList>
    </citation>
    <scope>NUCLEOTIDE SEQUENCE</scope>
    <source>
        <strain evidence="1">Wild A</strain>
    </source>
</reference>
<sequence>MGSIKGFSPKVFVGAGGINCILTFTLDSAINYENNERINELRVRFEEGIVNKGELEKMGRVLLGKEILVGDLEIIKNCSSSTIFTAEGMKLKSAEDYRKLIREFIGENVKTNFETIQNLAEV</sequence>
<comment type="caution">
    <text evidence="1">The sequence shown here is derived from an EMBL/GenBank/DDBJ whole genome shotgun (WGS) entry which is preliminary data.</text>
</comment>
<protein>
    <submittedName>
        <fullName evidence="1">15278_t:CDS:1</fullName>
    </submittedName>
</protein>
<dbReference type="AlphaFoldDB" id="A0A9W4SAG0"/>
<name>A0A9W4SAG0_9GLOM</name>
<organism evidence="1 2">
    <name type="scientific">Funneliformis geosporum</name>
    <dbReference type="NCBI Taxonomy" id="1117311"/>
    <lineage>
        <taxon>Eukaryota</taxon>
        <taxon>Fungi</taxon>
        <taxon>Fungi incertae sedis</taxon>
        <taxon>Mucoromycota</taxon>
        <taxon>Glomeromycotina</taxon>
        <taxon>Glomeromycetes</taxon>
        <taxon>Glomerales</taxon>
        <taxon>Glomeraceae</taxon>
        <taxon>Funneliformis</taxon>
    </lineage>
</organism>
<dbReference type="EMBL" id="CAMKVN010000008">
    <property type="protein sequence ID" value="CAI2161625.1"/>
    <property type="molecule type" value="Genomic_DNA"/>
</dbReference>
<dbReference type="Proteomes" id="UP001153678">
    <property type="component" value="Unassembled WGS sequence"/>
</dbReference>
<keyword evidence="2" id="KW-1185">Reference proteome</keyword>